<evidence type="ECO:0000313" key="3">
    <source>
        <dbReference type="Proteomes" id="UP000719942"/>
    </source>
</evidence>
<proteinExistence type="predicted"/>
<dbReference type="SUPFAM" id="SSF55874">
    <property type="entry name" value="ATPase domain of HSP90 chaperone/DNA topoisomerase II/histidine kinase"/>
    <property type="match status" value="1"/>
</dbReference>
<dbReference type="InterPro" id="IPR052957">
    <property type="entry name" value="Auxin_embryo_med"/>
</dbReference>
<dbReference type="InterPro" id="IPR036890">
    <property type="entry name" value="HATPase_C_sf"/>
</dbReference>
<dbReference type="Proteomes" id="UP000719942">
    <property type="component" value="Unassembled WGS sequence"/>
</dbReference>
<organism evidence="2 3">
    <name type="scientific">Caproiciproducens faecalis</name>
    <dbReference type="NCBI Taxonomy" id="2820301"/>
    <lineage>
        <taxon>Bacteria</taxon>
        <taxon>Bacillati</taxon>
        <taxon>Bacillota</taxon>
        <taxon>Clostridia</taxon>
        <taxon>Eubacteriales</taxon>
        <taxon>Acutalibacteraceae</taxon>
        <taxon>Caproiciproducens</taxon>
    </lineage>
</organism>
<accession>A0ABS7DIX9</accession>
<gene>
    <name evidence="2" type="ORF">J5W02_00370</name>
</gene>
<name>A0ABS7DIX9_9FIRM</name>
<evidence type="ECO:0000259" key="1">
    <source>
        <dbReference type="Pfam" id="PF13020"/>
    </source>
</evidence>
<dbReference type="PANTHER" id="PTHR32387:SF0">
    <property type="entry name" value="PROTEIN NO VEIN"/>
    <property type="match status" value="1"/>
</dbReference>
<dbReference type="Pfam" id="PF13020">
    <property type="entry name" value="NOV_C"/>
    <property type="match status" value="1"/>
</dbReference>
<dbReference type="InterPro" id="IPR024975">
    <property type="entry name" value="NOV_C"/>
</dbReference>
<dbReference type="PANTHER" id="PTHR32387">
    <property type="entry name" value="WU:FJ29H11"/>
    <property type="match status" value="1"/>
</dbReference>
<dbReference type="RefSeq" id="WP_219938452.1">
    <property type="nucleotide sequence ID" value="NZ_JAGFNZ010000001.1"/>
</dbReference>
<sequence>MNDKVTHAIDTMKKGYALDPNRILADYRKETAEIRGYHGRELLELLQNAVDELGGTDDRSVAIILKDNVLTISNNGSVFTFEGFISLMYSNLSPKHNKNDYIGNKGTGFRSILNWADRVRIYSGDLSVEFSEIHARETLTELLENANVAEFCKTHDDVQLATLVAPRLIKPLKDKEYDTVIEVALKDDVVDKVISQLQQINSKTLLFLEKLEKLTIEYNGEIYIYKKIISERENGIRDIHITTTRNGETVETDDWSILSREGIFEKQKYGVMVAFKEDMSVVPDVLYSYFKTKVQFPVHALVHATFDLNADRNHLNETEANKYILKTICDTLIELALLTTSESVNYAPLALLSTIRDFPNELSWDDFSIRDYYLEVVAASKVFPTIDSKYISFAEKPRFYDSNIADLLSGDVFATLMPPTDNISIRAMLKSIAKYKKTSLRYPYGEITTGINVVLPSFQIKERAALWLAFINEYKNDISPENKPHFVLDSRGNSVTDDQQVFLPAENVEFSSPPDFTKIVFMNKDLVSALRDLQGKESTLRGLAIELSKFNVREYNLANIINAVISRLKSRTHQTSKKTRGCYEETIEWLWKLWKANVLKNEMVALTTIPLINRKGEVKNANELYFGQEFGNAITENLFDKNDALFVSIPKRISLTDLTKQQYMEFLTALGVSQFPRKTKVQIRPVPEAYKEIIYRSIKKYPLLAEDNRYNNEQEFRNATLRYVEIVTVEHLNEILEKANTKSIIDWIRHDENLRLLLSEYEPSTSRAYVDNLYQQKFRAISGEQLASYLHFTFATSKWIEVDGIRYSPKQCLLVSKVGTLFAPIVVAPNLDLFIDNHNRKISETNAVQDILEQIGVASDYSVLDTGTLYSLLLAIPQADENGDISKALYTSILKSGGLRNFDPNNGKYREFLQNGKVYCKTSKTYMAIKDVRYLNEKTVSREILKDFNLIAIPSRQNQENIKRYFGVSSLKIKGSVVGDPTIHPESAAFEQDFNDFICYAFCSRVDSAKQSEISTVKSLKVRLCTNIKADYGKGEVELGESSYIRGKNCVYVQAPRNGGNLKQLKSNVDFCSAIAELFMTAIDIQDDTLFGYVRSLYEKEPHNRNALILHDYDDLSILERSRDVLNRTQSEKEMFLSACILIAGEDIIASIEADIDSINFADFNSTANAGALINILSRLNVDIEYFNEKSEVSIDLTPFYLECLQKRSNDEFNSYKNGLFAMLKKESISVQRTFLKQLDAYKMFVFNPPNSINYDWNAEFLKHFGNIISSVSNEDANSAWKTNKEIFVKDKDMLIVNDMFVDSELESLLYFGNFDELNQAYNSRKTEIDNAKAHESRILSATSAPPIPIISVDVSAPPNNINNNTGHTTRSGNRLAGMKRERNISDWGAFAEKLVYEQMKSVFRNVVWVSENAKKEGVNPDGIGGLGYDLKYSNEKGETIYVEIKSTTGTEIAFVITENELNFAEAHPHQFEVVLVTALMNANERKIYRLVGLFNYADGEDRFCNSKFSITGDNYTVHCQIDSGNKNA</sequence>
<feature type="domain" description="Protein NO VEIN C-terminal" evidence="1">
    <location>
        <begin position="1393"/>
        <end position="1483"/>
    </location>
</feature>
<dbReference type="NCBIfam" id="NF047352">
    <property type="entry name" value="P_loop_sacsin"/>
    <property type="match status" value="1"/>
</dbReference>
<reference evidence="2 3" key="1">
    <citation type="submission" date="2021-03" db="EMBL/GenBank/DDBJ databases">
        <title>Caproiciproducens sp. nov. isolated from feces of cow.</title>
        <authorList>
            <person name="Choi J.-Y."/>
        </authorList>
    </citation>
    <scope>NUCLEOTIDE SEQUENCE [LARGE SCALE GENOMIC DNA]</scope>
    <source>
        <strain evidence="2 3">AGMB10547</strain>
    </source>
</reference>
<evidence type="ECO:0000313" key="2">
    <source>
        <dbReference type="EMBL" id="MBW7571254.1"/>
    </source>
</evidence>
<comment type="caution">
    <text evidence="2">The sequence shown here is derived from an EMBL/GenBank/DDBJ whole genome shotgun (WGS) entry which is preliminary data.</text>
</comment>
<dbReference type="EMBL" id="JAGFNZ010000001">
    <property type="protein sequence ID" value="MBW7571254.1"/>
    <property type="molecule type" value="Genomic_DNA"/>
</dbReference>
<keyword evidence="3" id="KW-1185">Reference proteome</keyword>
<protein>
    <submittedName>
        <fullName evidence="2">DUF3883 domain-containing protein</fullName>
    </submittedName>
</protein>